<dbReference type="PANTHER" id="PTHR11070">
    <property type="entry name" value="UVRD / RECB / PCRA DNA HELICASE FAMILY MEMBER"/>
    <property type="match status" value="1"/>
</dbReference>
<dbReference type="GO" id="GO:0000725">
    <property type="term" value="P:recombinational repair"/>
    <property type="evidence" value="ECO:0007669"/>
    <property type="project" value="TreeGrafter"/>
</dbReference>
<evidence type="ECO:0000313" key="4">
    <source>
        <dbReference type="Proteomes" id="UP000547674"/>
    </source>
</evidence>
<accession>A0A7Y2H1Y8</accession>
<dbReference type="SUPFAM" id="SSF52540">
    <property type="entry name" value="P-loop containing nucleoside triphosphate hydrolases"/>
    <property type="match status" value="1"/>
</dbReference>
<dbReference type="Gene3D" id="3.40.50.300">
    <property type="entry name" value="P-loop containing nucleotide triphosphate hydrolases"/>
    <property type="match status" value="2"/>
</dbReference>
<dbReference type="AlphaFoldDB" id="A0A7Y2H1Y8"/>
<feature type="region of interest" description="Disordered" evidence="1">
    <location>
        <begin position="242"/>
        <end position="290"/>
    </location>
</feature>
<reference evidence="3 4" key="1">
    <citation type="submission" date="2020-03" db="EMBL/GenBank/DDBJ databases">
        <title>Metabolic flexibility allows generalist bacteria to become dominant in a frequently disturbed ecosystem.</title>
        <authorList>
            <person name="Chen Y.-J."/>
            <person name="Leung P.M."/>
            <person name="Bay S.K."/>
            <person name="Hugenholtz P."/>
            <person name="Kessler A.J."/>
            <person name="Shelley G."/>
            <person name="Waite D.W."/>
            <person name="Cook P.L."/>
            <person name="Greening C."/>
        </authorList>
    </citation>
    <scope>NUCLEOTIDE SEQUENCE [LARGE SCALE GENOMIC DNA]</scope>
    <source>
        <strain evidence="3">SS_bin_28</strain>
    </source>
</reference>
<gene>
    <name evidence="3" type="ORF">HKN21_05230</name>
</gene>
<feature type="compositionally biased region" description="Polar residues" evidence="1">
    <location>
        <begin position="278"/>
        <end position="289"/>
    </location>
</feature>
<proteinExistence type="predicted"/>
<dbReference type="InterPro" id="IPR027417">
    <property type="entry name" value="P-loop_NTPase"/>
</dbReference>
<dbReference type="GO" id="GO:0003677">
    <property type="term" value="F:DNA binding"/>
    <property type="evidence" value="ECO:0007669"/>
    <property type="project" value="InterPro"/>
</dbReference>
<feature type="domain" description="UvrD-like helicase C-terminal" evidence="2">
    <location>
        <begin position="655"/>
        <end position="706"/>
    </location>
</feature>
<dbReference type="InterPro" id="IPR000212">
    <property type="entry name" value="DNA_helicase_UvrD/REP"/>
</dbReference>
<dbReference type="Pfam" id="PF13245">
    <property type="entry name" value="AAA_19"/>
    <property type="match status" value="1"/>
</dbReference>
<name>A0A7Y2H1Y8_UNCEI</name>
<dbReference type="PANTHER" id="PTHR11070:SF2">
    <property type="entry name" value="ATP-DEPENDENT DNA HELICASE SRS2"/>
    <property type="match status" value="1"/>
</dbReference>
<evidence type="ECO:0000313" key="3">
    <source>
        <dbReference type="EMBL" id="NNF06143.1"/>
    </source>
</evidence>
<dbReference type="GO" id="GO:0043138">
    <property type="term" value="F:3'-5' DNA helicase activity"/>
    <property type="evidence" value="ECO:0007669"/>
    <property type="project" value="TreeGrafter"/>
</dbReference>
<evidence type="ECO:0000256" key="1">
    <source>
        <dbReference type="SAM" id="MobiDB-lite"/>
    </source>
</evidence>
<dbReference type="GO" id="GO:0005524">
    <property type="term" value="F:ATP binding"/>
    <property type="evidence" value="ECO:0007669"/>
    <property type="project" value="InterPro"/>
</dbReference>
<dbReference type="EMBL" id="JABDJR010000198">
    <property type="protein sequence ID" value="NNF06143.1"/>
    <property type="molecule type" value="Genomic_DNA"/>
</dbReference>
<dbReference type="InterPro" id="IPR027785">
    <property type="entry name" value="UvrD-like_helicase_C"/>
</dbReference>
<dbReference type="Proteomes" id="UP000547674">
    <property type="component" value="Unassembled WGS sequence"/>
</dbReference>
<organism evidence="3 4">
    <name type="scientific">Eiseniibacteriota bacterium</name>
    <dbReference type="NCBI Taxonomy" id="2212470"/>
    <lineage>
        <taxon>Bacteria</taxon>
        <taxon>Candidatus Eiseniibacteriota</taxon>
    </lineage>
</organism>
<comment type="caution">
    <text evidence="3">The sequence shown here is derived from an EMBL/GenBank/DDBJ whole genome shotgun (WGS) entry which is preliminary data.</text>
</comment>
<dbReference type="Pfam" id="PF13538">
    <property type="entry name" value="UvrD_C_2"/>
    <property type="match status" value="1"/>
</dbReference>
<evidence type="ECO:0000259" key="2">
    <source>
        <dbReference type="Pfam" id="PF13538"/>
    </source>
</evidence>
<protein>
    <submittedName>
        <fullName evidence="3">AAA family ATPase</fullName>
    </submittedName>
</protein>
<sequence>MVQFHPSSLDAVVAPPAHQRVYGALRRALAGEPTSSDSVGESVLDSAVSVWYRPVIRSSSGAVIEPDFLVAGSFGLAVLSVWAITDEIVGGGAKQLRTADKTGRETRRPHPLHKARQDAEALSDLLLAHGRGLDRLPVVGVGVFPEFRRDALKKLGVAADPAATLSADWLLADQSAEAWLEKLAAFFEDRAVVSLDESMLHELRSLVQPQIHFFDHRELERKPSTLDEVVLAETHALRDEADARRSEIVDVPPSVAEENAPPSGTEQNAPSLGAEQNALPSGTEESALSSVRAVDPVDLPLGFFLDRKQERMARTLASPRTLIYGPAGSGKTVFLVSRARYWRDLKPDAKILFTCYNSSLASHLRNEFELRGMTPDEDALSVIHYHDLCRRTLGMGADFHEKPADFYAVLEPKVLQAMAQDEDLPTYDLVLVDEGQDFTRRMIEVLVRFLKPGGELTMVCDPAQDLYERWQENNLDPLGDHAIERLVDCYRNTAPIYALALAVLSAETRKIMGLDRLEMTRPEDLGRDGPPPRLENVKDLNALLDVIESEANHLRSLGKDLSDMAVLYPHRSAIPNLNEDGEPEDLLRGNLPEESYGVNMGTLDSDDDGVVTAKAKPHFAEVLENELRDRGIPCDWVARDFATKSAYDISKPRLTLSTIHSAKGMDYHTVILLGVEALKKPDPHFDPGASSLLFTAVTRARERLVMPYFEENGWVGTIGSMVEPELKA</sequence>